<organism evidence="1 2">
    <name type="scientific">Panagrolaimus sp. ES5</name>
    <dbReference type="NCBI Taxonomy" id="591445"/>
    <lineage>
        <taxon>Eukaryota</taxon>
        <taxon>Metazoa</taxon>
        <taxon>Ecdysozoa</taxon>
        <taxon>Nematoda</taxon>
        <taxon>Chromadorea</taxon>
        <taxon>Rhabditida</taxon>
        <taxon>Tylenchina</taxon>
        <taxon>Panagrolaimomorpha</taxon>
        <taxon>Panagrolaimoidea</taxon>
        <taxon>Panagrolaimidae</taxon>
        <taxon>Panagrolaimus</taxon>
    </lineage>
</organism>
<sequence>MAIDENAWKSRLADSDKKPSNDSPPPNTGRVFTGTKPDNKDVGNVPGRDQKQSIVGDNQDIKMEVDIPAEEQKQQSKSPLATTPQLISQNVSPKISSPEMQSFSDKSVASPSLPPSQRQGAKPVDSVRLQSSTSPSRTEIVLDMNEGGRHPAIYAERTQLPIFSRVNIQNPSNPSRTEIVLDMNEGGRHPAIYAERTQLPIFSRVNIQNPIHVTKLSSHQTSIQEEKLYGMAPSIFFDRKASDDEYFYLYYMSDTGIITRMRGSYASRRLLDEHVVYFPFPVNHQTIEVPDTINRMPPSCRFLDNGRVVYADGVGKLTCFLAEREFPFKWNHQMTFYLPLNSDNVGVYFDVQHVMNQRPGLPFIITDARVRENITEVVLIAPVRRKPEKVGKSSNTLVMYSKIYWLTIGKKDGEAITRLLRQRIYECDETVDYVSLDPQCLYLIFSSTTKPKFVYDSNRPTTTISRDLVRYIPNEYPFTYTQDNIAVTVKIEFSYFITENFLEILFDEYSFCVKYRGATLFRASLFAKITPAKCGYNRENLFGQNRATTNLIIRLVKTSPGEWDHFLTKCLLNIEPTSYYDHHFVEGAKEEEHSKLAIISWILGSSGEIVQYTKLPEGTVYGGGQIHQSLCVANKEDAKLILFSNDKGYKDYATIENFMDIKNSIPNIRFSCCAPSGRYFVHVDDKNKIYLYTWKRQSAELRENQHVVGEKFVFDLGRYVEKYNEYPAEDKEIICVLALEKMLIFATRNAFFFTSDI</sequence>
<evidence type="ECO:0000313" key="2">
    <source>
        <dbReference type="WBParaSite" id="ES5_v2.g8469.t1"/>
    </source>
</evidence>
<protein>
    <submittedName>
        <fullName evidence="2">NudC domain-containing protein 1</fullName>
    </submittedName>
</protein>
<evidence type="ECO:0000313" key="1">
    <source>
        <dbReference type="Proteomes" id="UP000887579"/>
    </source>
</evidence>
<accession>A0AC34GV00</accession>
<dbReference type="Proteomes" id="UP000887579">
    <property type="component" value="Unplaced"/>
</dbReference>
<name>A0AC34GV00_9BILA</name>
<proteinExistence type="predicted"/>
<reference evidence="2" key="1">
    <citation type="submission" date="2022-11" db="UniProtKB">
        <authorList>
            <consortium name="WormBaseParasite"/>
        </authorList>
    </citation>
    <scope>IDENTIFICATION</scope>
</reference>
<dbReference type="WBParaSite" id="ES5_v2.g8469.t1">
    <property type="protein sequence ID" value="ES5_v2.g8469.t1"/>
    <property type="gene ID" value="ES5_v2.g8469"/>
</dbReference>